<gene>
    <name evidence="1" type="ORF">CEUTPL_LOCUS4953</name>
</gene>
<dbReference type="OrthoDB" id="6776649at2759"/>
<reference evidence="1" key="1">
    <citation type="submission" date="2022-01" db="EMBL/GenBank/DDBJ databases">
        <authorList>
            <person name="King R."/>
        </authorList>
    </citation>
    <scope>NUCLEOTIDE SEQUENCE</scope>
</reference>
<sequence>MHRYYNIYQFPVKEDLLDISFDEFGGITSVPPLRVNVRTLNEEDSSSKKSNSHDESTNLATIRFNEVYAQTNFIYNVWETEENQLRLLLSQWNQEHLADTLLAEKVYVSTLKIINRHHMQRLLKKFDMGTEILFEQNLEKWRESIGRPLLPSCDTSIPPCTPTLSEIIRPLTSVSATNSREGSSLNSAINTISISLREILNETPRGKMLVEFYSQFSRFQEEQRTSLISLIAHYFEEKNLKMTLSASYKMENEILEIFPSEKLEYFRTSKRGRIYNKYANLTQSFKNAVSKHIRNDEREVIKNTRHEKSFEPEANGEICLNSLKFDNLSAEEFDRTWKACSHFRLEFIKSNKSIIEVFEKWPFYKTPSGYRLIDIDFRIAFNNRNGLLSEWSQNVEKITLFLTTEQHIKDRNIKGMLAHIKNNDALSENGKYAALIWAIHGFLVPTNKVVKKDLTGKKITTKFTIKDSQESVIYLGSNQQQVEEYISHLKKTKVWQPAIYATGKDIFSIENIFVQFGETRYEFTNFKKLVIHELNVISLKLSHYDECFDSIRSLLESRQLNDGSDRDELVGEACDHLLPLHDDEGLDDLIKLLNVVQNFKRLTKELSLIGGNSPEELTKKIMYRIMTSEFAQLYSWEGGKGKRKFCELPFIKAIFEAVRQNKRTSNACDDEIIRSIKKFLVRAKERVLNKQKK</sequence>
<dbReference type="PANTHER" id="PTHR34153">
    <property type="entry name" value="SI:CH211-262H13.3-RELATED-RELATED"/>
    <property type="match status" value="1"/>
</dbReference>
<organism evidence="1 2">
    <name type="scientific">Ceutorhynchus assimilis</name>
    <name type="common">cabbage seed weevil</name>
    <dbReference type="NCBI Taxonomy" id="467358"/>
    <lineage>
        <taxon>Eukaryota</taxon>
        <taxon>Metazoa</taxon>
        <taxon>Ecdysozoa</taxon>
        <taxon>Arthropoda</taxon>
        <taxon>Hexapoda</taxon>
        <taxon>Insecta</taxon>
        <taxon>Pterygota</taxon>
        <taxon>Neoptera</taxon>
        <taxon>Endopterygota</taxon>
        <taxon>Coleoptera</taxon>
        <taxon>Polyphaga</taxon>
        <taxon>Cucujiformia</taxon>
        <taxon>Curculionidae</taxon>
        <taxon>Ceutorhynchinae</taxon>
        <taxon>Ceutorhynchus</taxon>
    </lineage>
</organism>
<dbReference type="AlphaFoldDB" id="A0A9N9QM13"/>
<name>A0A9N9QM13_9CUCU</name>
<keyword evidence="2" id="KW-1185">Reference proteome</keyword>
<dbReference type="Proteomes" id="UP001152799">
    <property type="component" value="Chromosome 2"/>
</dbReference>
<evidence type="ECO:0000313" key="1">
    <source>
        <dbReference type="EMBL" id="CAG9764313.1"/>
    </source>
</evidence>
<accession>A0A9N9QM13</accession>
<protein>
    <recommendedName>
        <fullName evidence="3">DUF4806 domain-containing protein</fullName>
    </recommendedName>
</protein>
<evidence type="ECO:0008006" key="3">
    <source>
        <dbReference type="Google" id="ProtNLM"/>
    </source>
</evidence>
<dbReference type="PANTHER" id="PTHR34153:SF2">
    <property type="entry name" value="SI:CH211-262H13.3-RELATED"/>
    <property type="match status" value="1"/>
</dbReference>
<dbReference type="InterPro" id="IPR031934">
    <property type="entry name" value="DUF4769"/>
</dbReference>
<dbReference type="Pfam" id="PF15992">
    <property type="entry name" value="DUF4769"/>
    <property type="match status" value="2"/>
</dbReference>
<proteinExistence type="predicted"/>
<dbReference type="EMBL" id="OU892278">
    <property type="protein sequence ID" value="CAG9764313.1"/>
    <property type="molecule type" value="Genomic_DNA"/>
</dbReference>
<evidence type="ECO:0000313" key="2">
    <source>
        <dbReference type="Proteomes" id="UP001152799"/>
    </source>
</evidence>